<evidence type="ECO:0000313" key="1">
    <source>
        <dbReference type="EMBL" id="QJD54822.1"/>
    </source>
</evidence>
<sequence length="63" mass="6501">MAGIVSATKVQIETAYRALRAAELELRFYNQGSEQPGTTVAARATAVNALVVAAVAALAPLNT</sequence>
<name>A0A6M3TCR7_9CAUD</name>
<evidence type="ECO:0000313" key="2">
    <source>
        <dbReference type="Proteomes" id="UP000501738"/>
    </source>
</evidence>
<accession>A0A6M3TCR7</accession>
<reference evidence="1 2" key="1">
    <citation type="journal article" date="2020" name="Microb. Biotechnol.">
        <title>Phage biocontrol to combat Pseudomonas syringae pathogens causing disease in cherry.</title>
        <authorList>
            <person name="Rabiey M."/>
            <person name="Roy S.R."/>
            <person name="Holtappels D."/>
            <person name="Franceschetti L."/>
            <person name="Quilty B.J."/>
            <person name="Creeth R."/>
            <person name="Sundin G.W."/>
            <person name="Wagemans J."/>
            <person name="Lavigne R."/>
            <person name="Jackson R.W."/>
        </authorList>
    </citation>
    <scope>NUCLEOTIDE SEQUENCE [LARGE SCALE GENOMIC DNA]</scope>
</reference>
<dbReference type="EMBL" id="MT104468">
    <property type="protein sequence ID" value="QJD54822.1"/>
    <property type="molecule type" value="Genomic_DNA"/>
</dbReference>
<dbReference type="Proteomes" id="UP000501738">
    <property type="component" value="Segment"/>
</dbReference>
<keyword evidence="2" id="KW-1185">Reference proteome</keyword>
<organism evidence="1 2">
    <name type="scientific">Pseudomonas phage MR5</name>
    <dbReference type="NCBI Taxonomy" id="2711172"/>
    <lineage>
        <taxon>Viruses</taxon>
        <taxon>Duplodnaviria</taxon>
        <taxon>Heunggongvirae</taxon>
        <taxon>Uroviricota</taxon>
        <taxon>Caudoviricetes</taxon>
        <taxon>Autographivirales</taxon>
        <taxon>Autoscriptoviridae</taxon>
        <taxon>Krylovirinae</taxon>
        <taxon>Mojovirus</taxon>
        <taxon>Mojovirus MR5</taxon>
    </lineage>
</organism>
<proteinExistence type="predicted"/>
<gene>
    <name evidence="1" type="ORF">PssvBMR5_gp54</name>
</gene>
<protein>
    <submittedName>
        <fullName evidence="1">Uncharacterized protein</fullName>
    </submittedName>
</protein>